<dbReference type="Gene3D" id="1.10.10.10">
    <property type="entry name" value="Winged helix-like DNA-binding domain superfamily/Winged helix DNA-binding domain"/>
    <property type="match status" value="1"/>
</dbReference>
<dbReference type="GO" id="GO:0003677">
    <property type="term" value="F:DNA binding"/>
    <property type="evidence" value="ECO:0007669"/>
    <property type="project" value="UniProtKB-KW"/>
</dbReference>
<dbReference type="OrthoDB" id="7005926at2"/>
<dbReference type="Proteomes" id="UP000325684">
    <property type="component" value="Unassembled WGS sequence"/>
</dbReference>
<dbReference type="Pfam" id="PF00392">
    <property type="entry name" value="GntR"/>
    <property type="match status" value="1"/>
</dbReference>
<protein>
    <submittedName>
        <fullName evidence="5">GntR family transcriptional regulator</fullName>
    </submittedName>
</protein>
<keyword evidence="2" id="KW-0238">DNA-binding</keyword>
<reference evidence="5 6" key="1">
    <citation type="journal article" date="2019" name="Microorganisms">
        <title>Genome Insights into the Novel Species Microvirga brassicacearum, a Rapeseed Endophyte with Biotechnological Potential.</title>
        <authorList>
            <person name="Jimenez-Gomez A."/>
            <person name="Saati-Santamaria Z."/>
            <person name="Igual J.M."/>
            <person name="Rivas R."/>
            <person name="Mateos P.F."/>
            <person name="Garcia-Fraile P."/>
        </authorList>
    </citation>
    <scope>NUCLEOTIDE SEQUENCE [LARGE SCALE GENOMIC DNA]</scope>
    <source>
        <strain evidence="5 6">CDVBN77</strain>
    </source>
</reference>
<gene>
    <name evidence="5" type="ORF">FEZ63_12645</name>
</gene>
<evidence type="ECO:0000256" key="3">
    <source>
        <dbReference type="ARBA" id="ARBA00023163"/>
    </source>
</evidence>
<name>A0A5N3PAF0_9HYPH</name>
<keyword evidence="6" id="KW-1185">Reference proteome</keyword>
<keyword evidence="3" id="KW-0804">Transcription</keyword>
<dbReference type="Gene3D" id="1.20.120.530">
    <property type="entry name" value="GntR ligand-binding domain-like"/>
    <property type="match status" value="1"/>
</dbReference>
<dbReference type="PROSITE" id="PS50949">
    <property type="entry name" value="HTH_GNTR"/>
    <property type="match status" value="1"/>
</dbReference>
<evidence type="ECO:0000256" key="1">
    <source>
        <dbReference type="ARBA" id="ARBA00023015"/>
    </source>
</evidence>
<dbReference type="SUPFAM" id="SSF48008">
    <property type="entry name" value="GntR ligand-binding domain-like"/>
    <property type="match status" value="1"/>
</dbReference>
<dbReference type="PANTHER" id="PTHR43537">
    <property type="entry name" value="TRANSCRIPTIONAL REGULATOR, GNTR FAMILY"/>
    <property type="match status" value="1"/>
</dbReference>
<evidence type="ECO:0000313" key="5">
    <source>
        <dbReference type="EMBL" id="KAB0266736.1"/>
    </source>
</evidence>
<dbReference type="InterPro" id="IPR000524">
    <property type="entry name" value="Tscrpt_reg_HTH_GntR"/>
</dbReference>
<dbReference type="InterPro" id="IPR036390">
    <property type="entry name" value="WH_DNA-bd_sf"/>
</dbReference>
<dbReference type="RefSeq" id="WP_150944940.1">
    <property type="nucleotide sequence ID" value="NZ_VCMV01000017.1"/>
</dbReference>
<evidence type="ECO:0000259" key="4">
    <source>
        <dbReference type="PROSITE" id="PS50949"/>
    </source>
</evidence>
<dbReference type="SMART" id="SM00345">
    <property type="entry name" value="HTH_GNTR"/>
    <property type="match status" value="1"/>
</dbReference>
<sequence>MSSAGERVVNGKRELTEGLAAQILDLIRGSGLAVGTHITAQELAQRFSVSRFPVGQALQLLATKRVLVHEPNRGYFVSDAKIPSPEALGLISRDDASDLYFRIAEDHLHGRLPDPVSEAYLKELYGVAKAQLNGVLGRITQEGWAERRPGYGWSFSPMLTTPESLEQTYRVRLALEPAALLESTYRLDPETAARCRAAELRLLGGAIETDSADALHERGVRFHEAIIGASGNPFFLEAVRRINRIRRLLSYRSMVDRKRYRQQCDEHLRILGLLERERNEEASQELRHHLEHTIENLQEIRPILEH</sequence>
<dbReference type="InterPro" id="IPR036388">
    <property type="entry name" value="WH-like_DNA-bd_sf"/>
</dbReference>
<dbReference type="SMART" id="SM00895">
    <property type="entry name" value="FCD"/>
    <property type="match status" value="1"/>
</dbReference>
<dbReference type="EMBL" id="VCMV01000017">
    <property type="protein sequence ID" value="KAB0266736.1"/>
    <property type="molecule type" value="Genomic_DNA"/>
</dbReference>
<keyword evidence="1" id="KW-0805">Transcription regulation</keyword>
<feature type="domain" description="HTH gntR-type" evidence="4">
    <location>
        <begin position="13"/>
        <end position="80"/>
    </location>
</feature>
<dbReference type="SUPFAM" id="SSF46785">
    <property type="entry name" value="Winged helix' DNA-binding domain"/>
    <property type="match status" value="1"/>
</dbReference>
<dbReference type="PANTHER" id="PTHR43537:SF52">
    <property type="entry name" value="FATTY ACID METABOLISM REGULATOR PROTEIN"/>
    <property type="match status" value="1"/>
</dbReference>
<dbReference type="InterPro" id="IPR008920">
    <property type="entry name" value="TF_FadR/GntR_C"/>
</dbReference>
<accession>A0A5N3PAF0</accession>
<proteinExistence type="predicted"/>
<dbReference type="InterPro" id="IPR011711">
    <property type="entry name" value="GntR_C"/>
</dbReference>
<organism evidence="5 6">
    <name type="scientific">Microvirga brassicacearum</name>
    <dbReference type="NCBI Taxonomy" id="2580413"/>
    <lineage>
        <taxon>Bacteria</taxon>
        <taxon>Pseudomonadati</taxon>
        <taxon>Pseudomonadota</taxon>
        <taxon>Alphaproteobacteria</taxon>
        <taxon>Hyphomicrobiales</taxon>
        <taxon>Methylobacteriaceae</taxon>
        <taxon>Microvirga</taxon>
    </lineage>
</organism>
<dbReference type="AlphaFoldDB" id="A0A5N3PAF0"/>
<comment type="caution">
    <text evidence="5">The sequence shown here is derived from an EMBL/GenBank/DDBJ whole genome shotgun (WGS) entry which is preliminary data.</text>
</comment>
<dbReference type="Pfam" id="PF07729">
    <property type="entry name" value="FCD"/>
    <property type="match status" value="1"/>
</dbReference>
<dbReference type="GO" id="GO:0003700">
    <property type="term" value="F:DNA-binding transcription factor activity"/>
    <property type="evidence" value="ECO:0007669"/>
    <property type="project" value="InterPro"/>
</dbReference>
<evidence type="ECO:0000256" key="2">
    <source>
        <dbReference type="ARBA" id="ARBA00023125"/>
    </source>
</evidence>
<evidence type="ECO:0000313" key="6">
    <source>
        <dbReference type="Proteomes" id="UP000325684"/>
    </source>
</evidence>